<dbReference type="EMBL" id="BAABGY010000008">
    <property type="protein sequence ID" value="GAA4333918.1"/>
    <property type="molecule type" value="Genomic_DNA"/>
</dbReference>
<dbReference type="Proteomes" id="UP001501725">
    <property type="component" value="Unassembled WGS sequence"/>
</dbReference>
<protein>
    <submittedName>
        <fullName evidence="1">Uncharacterized protein</fullName>
    </submittedName>
</protein>
<proteinExistence type="predicted"/>
<gene>
    <name evidence="1" type="ORF">GCM10023184_27510</name>
</gene>
<evidence type="ECO:0000313" key="2">
    <source>
        <dbReference type="Proteomes" id="UP001501725"/>
    </source>
</evidence>
<sequence length="171" mass="18723">MPTYLSQITLSTESRPVADFRSRHVLFVGTGPVGSQVFLGNLTGGLITRLKRQGKQAEFFYAGAVSEGAPFRIDSSANPDVDTYVLFRATGETTLNMTKEKIVAGAPGITLIGYGNQFVQDYNVSVYSRRHGPSPVWEGKLHIDIDLANDARYRGIASRLSKELAKSRIVL</sequence>
<keyword evidence="2" id="KW-1185">Reference proteome</keyword>
<accession>A0ABP8H3P3</accession>
<reference evidence="2" key="1">
    <citation type="journal article" date="2019" name="Int. J. Syst. Evol. Microbiol.">
        <title>The Global Catalogue of Microorganisms (GCM) 10K type strain sequencing project: providing services to taxonomists for standard genome sequencing and annotation.</title>
        <authorList>
            <consortium name="The Broad Institute Genomics Platform"/>
            <consortium name="The Broad Institute Genome Sequencing Center for Infectious Disease"/>
            <person name="Wu L."/>
            <person name="Ma J."/>
        </authorList>
    </citation>
    <scope>NUCLEOTIDE SEQUENCE [LARGE SCALE GENOMIC DNA]</scope>
    <source>
        <strain evidence="2">JCM 17919</strain>
    </source>
</reference>
<name>A0ABP8H3P3_9BACT</name>
<evidence type="ECO:0000313" key="1">
    <source>
        <dbReference type="EMBL" id="GAA4333918.1"/>
    </source>
</evidence>
<organism evidence="1 2">
    <name type="scientific">Flaviaesturariibacter amylovorans</name>
    <dbReference type="NCBI Taxonomy" id="1084520"/>
    <lineage>
        <taxon>Bacteria</taxon>
        <taxon>Pseudomonadati</taxon>
        <taxon>Bacteroidota</taxon>
        <taxon>Chitinophagia</taxon>
        <taxon>Chitinophagales</taxon>
        <taxon>Chitinophagaceae</taxon>
        <taxon>Flaviaestuariibacter</taxon>
    </lineage>
</organism>
<comment type="caution">
    <text evidence="1">The sequence shown here is derived from an EMBL/GenBank/DDBJ whole genome shotgun (WGS) entry which is preliminary data.</text>
</comment>